<dbReference type="EMBL" id="JARKIB010000135">
    <property type="protein sequence ID" value="KAJ7733940.1"/>
    <property type="molecule type" value="Genomic_DNA"/>
</dbReference>
<reference evidence="2" key="1">
    <citation type="submission" date="2023-03" db="EMBL/GenBank/DDBJ databases">
        <title>Massive genome expansion in bonnet fungi (Mycena s.s.) driven by repeated elements and novel gene families across ecological guilds.</title>
        <authorList>
            <consortium name="Lawrence Berkeley National Laboratory"/>
            <person name="Harder C.B."/>
            <person name="Miyauchi S."/>
            <person name="Viragh M."/>
            <person name="Kuo A."/>
            <person name="Thoen E."/>
            <person name="Andreopoulos B."/>
            <person name="Lu D."/>
            <person name="Skrede I."/>
            <person name="Drula E."/>
            <person name="Henrissat B."/>
            <person name="Morin E."/>
            <person name="Kohler A."/>
            <person name="Barry K."/>
            <person name="LaButti K."/>
            <person name="Morin E."/>
            <person name="Salamov A."/>
            <person name="Lipzen A."/>
            <person name="Mereny Z."/>
            <person name="Hegedus B."/>
            <person name="Baldrian P."/>
            <person name="Stursova M."/>
            <person name="Weitz H."/>
            <person name="Taylor A."/>
            <person name="Grigoriev I.V."/>
            <person name="Nagy L.G."/>
            <person name="Martin F."/>
            <person name="Kauserud H."/>
        </authorList>
    </citation>
    <scope>NUCLEOTIDE SEQUENCE</scope>
    <source>
        <strain evidence="2">CBHHK182m</strain>
    </source>
</reference>
<name>A0AAD7I2W7_9AGAR</name>
<evidence type="ECO:0000313" key="3">
    <source>
        <dbReference type="Proteomes" id="UP001215598"/>
    </source>
</evidence>
<proteinExistence type="predicted"/>
<dbReference type="PANTHER" id="PTHR35043">
    <property type="entry name" value="TRANSCRIPTION FACTOR DOMAIN-CONTAINING PROTEIN"/>
    <property type="match status" value="1"/>
</dbReference>
<feature type="transmembrane region" description="Helical" evidence="1">
    <location>
        <begin position="382"/>
        <end position="405"/>
    </location>
</feature>
<keyword evidence="1" id="KW-0812">Transmembrane</keyword>
<feature type="transmembrane region" description="Helical" evidence="1">
    <location>
        <begin position="323"/>
        <end position="342"/>
    </location>
</feature>
<dbReference type="AlphaFoldDB" id="A0AAD7I2W7"/>
<feature type="transmembrane region" description="Helical" evidence="1">
    <location>
        <begin position="77"/>
        <end position="95"/>
    </location>
</feature>
<sequence length="425" mass="47116">MFFILLTRQSGATQGHPHFLLRAPPEALCDSTVNSCRTLFEIIKGCLATIFACTWVALHPNVPDPKLKWFSLPLRKLGMMLVMIIAPELVLVFAGRQRASALWISERLNISTTHGFFCTMGGFVTEKRHPVATVGQLDAYKAVIQAIDEEDITDKSTGDALSKGIALVQTLWFVTQCMARVLHRLPLTELEVATLAFATLSTVIRLLWWHKPQNAQRPIILPGKDPLEARNRGATRTRNESTILQRLAAIFGTSAQRPITVPDSALEDGNGEAGESIMLQHLADAIFGTYAEYSPVSSTSVPTFYSIAPPSNAPYQVASRAGVFWPATIFGGIHCVAWHVLFPSTLEMWAWRLCSVFTTACLVLLPLTFSDKLFQKPLIVNLVWLEVVLYILCRLALIVLCFTTLRALSPADLVDVSWSKYLLHV</sequence>
<protein>
    <recommendedName>
        <fullName evidence="4">Transmembrane protein</fullName>
    </recommendedName>
</protein>
<evidence type="ECO:0000256" key="1">
    <source>
        <dbReference type="SAM" id="Phobius"/>
    </source>
</evidence>
<feature type="transmembrane region" description="Helical" evidence="1">
    <location>
        <begin position="38"/>
        <end position="57"/>
    </location>
</feature>
<keyword evidence="1" id="KW-1133">Transmembrane helix</keyword>
<dbReference type="PANTHER" id="PTHR35043:SF7">
    <property type="entry name" value="TRANSCRIPTION FACTOR DOMAIN-CONTAINING PROTEIN"/>
    <property type="match status" value="1"/>
</dbReference>
<organism evidence="2 3">
    <name type="scientific">Mycena metata</name>
    <dbReference type="NCBI Taxonomy" id="1033252"/>
    <lineage>
        <taxon>Eukaryota</taxon>
        <taxon>Fungi</taxon>
        <taxon>Dikarya</taxon>
        <taxon>Basidiomycota</taxon>
        <taxon>Agaricomycotina</taxon>
        <taxon>Agaricomycetes</taxon>
        <taxon>Agaricomycetidae</taxon>
        <taxon>Agaricales</taxon>
        <taxon>Marasmiineae</taxon>
        <taxon>Mycenaceae</taxon>
        <taxon>Mycena</taxon>
    </lineage>
</organism>
<accession>A0AAD7I2W7</accession>
<dbReference type="Proteomes" id="UP001215598">
    <property type="component" value="Unassembled WGS sequence"/>
</dbReference>
<keyword evidence="3" id="KW-1185">Reference proteome</keyword>
<gene>
    <name evidence="2" type="ORF">B0H16DRAFT_1327810</name>
</gene>
<comment type="caution">
    <text evidence="2">The sequence shown here is derived from an EMBL/GenBank/DDBJ whole genome shotgun (WGS) entry which is preliminary data.</text>
</comment>
<keyword evidence="1" id="KW-0472">Membrane</keyword>
<evidence type="ECO:0000313" key="2">
    <source>
        <dbReference type="EMBL" id="KAJ7733940.1"/>
    </source>
</evidence>
<feature type="transmembrane region" description="Helical" evidence="1">
    <location>
        <begin position="348"/>
        <end position="370"/>
    </location>
</feature>
<evidence type="ECO:0008006" key="4">
    <source>
        <dbReference type="Google" id="ProtNLM"/>
    </source>
</evidence>